<dbReference type="eggNOG" id="COG0438">
    <property type="taxonomic scope" value="Bacteria"/>
</dbReference>
<evidence type="ECO:0000313" key="3">
    <source>
        <dbReference type="Proteomes" id="UP000001296"/>
    </source>
</evidence>
<sequence>MRSFYVLVERIASLFARKIITVSEYDRTLALQQRVADSKKIVTIHNGIPVGNASSGRRIWKNPPGLVMVARFEYQKDHPTLFKALSLLRDLEWSLVCVGDGPLLESMKEEAKALGIGDRVEFLGFCEDVEGVLASSQIFVLASRWEGFPISILEAMRAGLPVVASDVGGCREAVVEGETGYLVPRGDHMVLAERLRELILDPGKRERMGRAGRERFLAHFTFDHMMELLLDLYKELTESRYE</sequence>
<proteinExistence type="predicted"/>
<dbReference type="SUPFAM" id="SSF53756">
    <property type="entry name" value="UDP-Glycosyltransferase/glycogen phosphorylase"/>
    <property type="match status" value="1"/>
</dbReference>
<dbReference type="KEGG" id="sta:STHERM_c15700"/>
<dbReference type="AlphaFoldDB" id="E0RN41"/>
<organism evidence="2 3">
    <name type="scientific">Winmispira thermophila (strain ATCC 49972 / DSM 6192 / RI 19.B1)</name>
    <name type="common">Spirochaeta thermophila</name>
    <dbReference type="NCBI Taxonomy" id="665571"/>
    <lineage>
        <taxon>Bacteria</taxon>
        <taxon>Pseudomonadati</taxon>
        <taxon>Spirochaetota</taxon>
        <taxon>Spirochaetia</taxon>
        <taxon>Winmispirales</taxon>
        <taxon>Winmispiraceae</taxon>
        <taxon>Winmispira</taxon>
    </lineage>
</organism>
<dbReference type="Proteomes" id="UP000001296">
    <property type="component" value="Chromosome"/>
</dbReference>
<evidence type="ECO:0000313" key="2">
    <source>
        <dbReference type="EMBL" id="ADN02510.1"/>
    </source>
</evidence>
<accession>E0RN41</accession>
<dbReference type="InterPro" id="IPR001296">
    <property type="entry name" value="Glyco_trans_1"/>
</dbReference>
<keyword evidence="2" id="KW-0808">Transferase</keyword>
<dbReference type="PANTHER" id="PTHR12526">
    <property type="entry name" value="GLYCOSYLTRANSFERASE"/>
    <property type="match status" value="1"/>
</dbReference>
<dbReference type="PaxDb" id="665571-STHERM_c15700"/>
<dbReference type="Gene3D" id="3.40.50.2000">
    <property type="entry name" value="Glycogen Phosphorylase B"/>
    <property type="match status" value="2"/>
</dbReference>
<protein>
    <submittedName>
        <fullName evidence="2">Glycosyl transferase, group 1 family</fullName>
    </submittedName>
</protein>
<dbReference type="GO" id="GO:0016757">
    <property type="term" value="F:glycosyltransferase activity"/>
    <property type="evidence" value="ECO:0007669"/>
    <property type="project" value="InterPro"/>
</dbReference>
<dbReference type="HOGENOM" id="CLU_009583_0_1_12"/>
<dbReference type="PANTHER" id="PTHR12526:SF630">
    <property type="entry name" value="GLYCOSYLTRANSFERASE"/>
    <property type="match status" value="1"/>
</dbReference>
<dbReference type="CDD" id="cd03808">
    <property type="entry name" value="GT4_CapM-like"/>
    <property type="match status" value="1"/>
</dbReference>
<name>E0RN41_WINT6</name>
<dbReference type="CAZy" id="GT4">
    <property type="family name" value="Glycosyltransferase Family 4"/>
</dbReference>
<evidence type="ECO:0000259" key="1">
    <source>
        <dbReference type="Pfam" id="PF00534"/>
    </source>
</evidence>
<reference evidence="2 3" key="2">
    <citation type="journal article" date="2010" name="J. Bacteriol.">
        <title>Genome sequence of the polysaccharide-degrading, thermophilic anaerobe Spirochaeta thermophila DSM 6192.</title>
        <authorList>
            <person name="Angelov A."/>
            <person name="Liebl S."/>
            <person name="Ballschmiter M."/>
            <person name="Bomeke M."/>
            <person name="Lehmann R."/>
            <person name="Liesegang H."/>
            <person name="Daniel R."/>
            <person name="Liebl W."/>
        </authorList>
    </citation>
    <scope>NUCLEOTIDE SEQUENCE [LARGE SCALE GENOMIC DNA]</scope>
    <source>
        <strain evidence="3">ATCC 49972 / DSM 6192 / RI 19.B1</strain>
    </source>
</reference>
<dbReference type="EMBL" id="CP001698">
    <property type="protein sequence ID" value="ADN02510.1"/>
    <property type="molecule type" value="Genomic_DNA"/>
</dbReference>
<reference key="1">
    <citation type="submission" date="2009-08" db="EMBL/GenBank/DDBJ databases">
        <title>The genome sequence of Spirochaeta thermophila DSM6192.</title>
        <authorList>
            <person name="Angelov A."/>
            <person name="Mientus M."/>
            <person name="Wittenberg S."/>
            <person name="Lehmann R."/>
            <person name="Liesegang H."/>
            <person name="Daniel R."/>
            <person name="Liebl W."/>
        </authorList>
    </citation>
    <scope>NUCLEOTIDE SEQUENCE</scope>
    <source>
        <strain>DSM 6192</strain>
    </source>
</reference>
<feature type="domain" description="Glycosyl transferase family 1" evidence="1">
    <location>
        <begin position="61"/>
        <end position="215"/>
    </location>
</feature>
<dbReference type="Pfam" id="PF00534">
    <property type="entry name" value="Glycos_transf_1"/>
    <property type="match status" value="1"/>
</dbReference>
<gene>
    <name evidence="2" type="ordered locus">STHERM_c15700</name>
</gene>